<protein>
    <recommendedName>
        <fullName evidence="2">HTH cro/C1-type domain-containing protein</fullName>
    </recommendedName>
</protein>
<reference evidence="3 4" key="1">
    <citation type="submission" date="2014-04" db="EMBL/GenBank/DDBJ databases">
        <title>The Genome Sequence of Thermoanaerobaculum aquaticum MP-01, The First Cultivated Group 23 Acidobacterium.</title>
        <authorList>
            <person name="Stamps B.W."/>
            <person name="Losey N.A."/>
            <person name="Lawson P.A."/>
            <person name="Stevenson B.S."/>
        </authorList>
    </citation>
    <scope>NUCLEOTIDE SEQUENCE [LARGE SCALE GENOMIC DNA]</scope>
    <source>
        <strain evidence="3 4">MP-01</strain>
    </source>
</reference>
<dbReference type="SMART" id="SM00530">
    <property type="entry name" value="HTH_XRE"/>
    <property type="match status" value="1"/>
</dbReference>
<keyword evidence="4" id="KW-1185">Reference proteome</keyword>
<comment type="caution">
    <text evidence="3">The sequence shown here is derived from an EMBL/GenBank/DDBJ whole genome shotgun (WGS) entry which is preliminary data.</text>
</comment>
<dbReference type="PANTHER" id="PTHR46797">
    <property type="entry name" value="HTH-TYPE TRANSCRIPTIONAL REGULATOR"/>
    <property type="match status" value="1"/>
</dbReference>
<dbReference type="EMBL" id="JMFG01000018">
    <property type="protein sequence ID" value="KDA53713.1"/>
    <property type="molecule type" value="Genomic_DNA"/>
</dbReference>
<evidence type="ECO:0000259" key="2">
    <source>
        <dbReference type="PROSITE" id="PS50943"/>
    </source>
</evidence>
<evidence type="ECO:0000256" key="1">
    <source>
        <dbReference type="ARBA" id="ARBA00023125"/>
    </source>
</evidence>
<dbReference type="PROSITE" id="PS50943">
    <property type="entry name" value="HTH_CROC1"/>
    <property type="match status" value="1"/>
</dbReference>
<organism evidence="3 4">
    <name type="scientific">Thermoanaerobaculum aquaticum</name>
    <dbReference type="NCBI Taxonomy" id="1312852"/>
    <lineage>
        <taxon>Bacteria</taxon>
        <taxon>Pseudomonadati</taxon>
        <taxon>Acidobacteriota</taxon>
        <taxon>Thermoanaerobaculia</taxon>
        <taxon>Thermoanaerobaculales</taxon>
        <taxon>Thermoanaerobaculaceae</taxon>
        <taxon>Thermoanaerobaculum</taxon>
    </lineage>
</organism>
<dbReference type="InterPro" id="IPR001387">
    <property type="entry name" value="Cro/C1-type_HTH"/>
</dbReference>
<dbReference type="AlphaFoldDB" id="A0A062XS90"/>
<sequence length="224" mass="24130">MTTEQLSWRLRHLRKLAGLSQEALARRAGVSRNFLAQIERGQSLPTVAVLRRLASALGTTVAHLLGEEPPAAPSAETVPVPLVADRIAAGPPAFVNDHVEGYEPLPATLLKTLGVEPSRAVLVRLGKDQDSMADTIPPGATVLLDLTPVEHITPKQIYAVREEAGDSLGCTIKRLVLDPSSRVLILLSDNPAHLPRAIRLRPGQPLSEVVLGRVVWWMPGKHGP</sequence>
<dbReference type="InterPro" id="IPR039418">
    <property type="entry name" value="LexA-like"/>
</dbReference>
<dbReference type="PANTHER" id="PTHR46797:SF1">
    <property type="entry name" value="METHYLPHOSPHONATE SYNTHASE"/>
    <property type="match status" value="1"/>
</dbReference>
<evidence type="ECO:0000313" key="4">
    <source>
        <dbReference type="Proteomes" id="UP000027284"/>
    </source>
</evidence>
<dbReference type="CDD" id="cd00093">
    <property type="entry name" value="HTH_XRE"/>
    <property type="match status" value="1"/>
</dbReference>
<dbReference type="Proteomes" id="UP000027284">
    <property type="component" value="Unassembled WGS sequence"/>
</dbReference>
<name>A0A062XS90_9BACT</name>
<proteinExistence type="predicted"/>
<gene>
    <name evidence="3" type="ORF">EG19_03090</name>
</gene>
<dbReference type="GO" id="GO:0003700">
    <property type="term" value="F:DNA-binding transcription factor activity"/>
    <property type="evidence" value="ECO:0007669"/>
    <property type="project" value="TreeGrafter"/>
</dbReference>
<dbReference type="GO" id="GO:0005829">
    <property type="term" value="C:cytosol"/>
    <property type="evidence" value="ECO:0007669"/>
    <property type="project" value="TreeGrafter"/>
</dbReference>
<dbReference type="InterPro" id="IPR050807">
    <property type="entry name" value="TransReg_Diox_bact_type"/>
</dbReference>
<dbReference type="InterPro" id="IPR036286">
    <property type="entry name" value="LexA/Signal_pep-like_sf"/>
</dbReference>
<dbReference type="Gene3D" id="1.10.260.40">
    <property type="entry name" value="lambda repressor-like DNA-binding domains"/>
    <property type="match status" value="1"/>
</dbReference>
<dbReference type="Gene3D" id="2.10.109.10">
    <property type="entry name" value="Umud Fragment, subunit A"/>
    <property type="match status" value="1"/>
</dbReference>
<accession>A0A062XS90</accession>
<dbReference type="SUPFAM" id="SSF47413">
    <property type="entry name" value="lambda repressor-like DNA-binding domains"/>
    <property type="match status" value="1"/>
</dbReference>
<dbReference type="SUPFAM" id="SSF51306">
    <property type="entry name" value="LexA/Signal peptidase"/>
    <property type="match status" value="1"/>
</dbReference>
<dbReference type="GO" id="GO:0003677">
    <property type="term" value="F:DNA binding"/>
    <property type="evidence" value="ECO:0007669"/>
    <property type="project" value="UniProtKB-KW"/>
</dbReference>
<keyword evidence="1" id="KW-0238">DNA-binding</keyword>
<dbReference type="Pfam" id="PF00717">
    <property type="entry name" value="Peptidase_S24"/>
    <property type="match status" value="1"/>
</dbReference>
<dbReference type="InterPro" id="IPR015927">
    <property type="entry name" value="Peptidase_S24_S26A/B/C"/>
</dbReference>
<dbReference type="Pfam" id="PF13560">
    <property type="entry name" value="HTH_31"/>
    <property type="match status" value="1"/>
</dbReference>
<dbReference type="OrthoDB" id="3831186at2"/>
<evidence type="ECO:0000313" key="3">
    <source>
        <dbReference type="EMBL" id="KDA53713.1"/>
    </source>
</evidence>
<dbReference type="InterPro" id="IPR010982">
    <property type="entry name" value="Lambda_DNA-bd_dom_sf"/>
</dbReference>
<dbReference type="STRING" id="1312852.EG19_03090"/>
<feature type="domain" description="HTH cro/C1-type" evidence="2">
    <location>
        <begin position="10"/>
        <end position="64"/>
    </location>
</feature>
<dbReference type="CDD" id="cd06529">
    <property type="entry name" value="S24_LexA-like"/>
    <property type="match status" value="1"/>
</dbReference>
<dbReference type="RefSeq" id="WP_152543968.1">
    <property type="nucleotide sequence ID" value="NZ_JMFG01000018.1"/>
</dbReference>